<protein>
    <submittedName>
        <fullName evidence="1">Uncharacterized protein</fullName>
    </submittedName>
</protein>
<proteinExistence type="predicted"/>
<gene>
    <name evidence="1" type="ORF">OIU85_008343</name>
</gene>
<sequence length="72" mass="8079">MQEIPLEECGSLSCVQEIMVVTRNPSSEETGWDYVDEKGLTVDDFIILTMVEDAENGVSYNIRVEPNLELAL</sequence>
<accession>A0A9Q0NXJ4</accession>
<name>A0A9Q0NXJ4_SALVM</name>
<dbReference type="Proteomes" id="UP001151529">
    <property type="component" value="Chromosome 7"/>
</dbReference>
<reference evidence="1" key="2">
    <citation type="journal article" date="2023" name="Int. J. Mol. Sci.">
        <title>De Novo Assembly and Annotation of 11 Diverse Shrub Willow (Salix) Genomes Reveals Novel Gene Organization in Sex-Linked Regions.</title>
        <authorList>
            <person name="Hyden B."/>
            <person name="Feng K."/>
            <person name="Yates T.B."/>
            <person name="Jawdy S."/>
            <person name="Cereghino C."/>
            <person name="Smart L.B."/>
            <person name="Muchero W."/>
        </authorList>
    </citation>
    <scope>NUCLEOTIDE SEQUENCE [LARGE SCALE GENOMIC DNA]</scope>
    <source>
        <tissue evidence="1">Shoot tip</tissue>
    </source>
</reference>
<dbReference type="EMBL" id="JAPFFL010000014">
    <property type="protein sequence ID" value="KAJ6677756.1"/>
    <property type="molecule type" value="Genomic_DNA"/>
</dbReference>
<keyword evidence="2" id="KW-1185">Reference proteome</keyword>
<organism evidence="1 2">
    <name type="scientific">Salix viminalis</name>
    <name type="common">Common osier</name>
    <name type="synonym">Basket willow</name>
    <dbReference type="NCBI Taxonomy" id="40686"/>
    <lineage>
        <taxon>Eukaryota</taxon>
        <taxon>Viridiplantae</taxon>
        <taxon>Streptophyta</taxon>
        <taxon>Embryophyta</taxon>
        <taxon>Tracheophyta</taxon>
        <taxon>Spermatophyta</taxon>
        <taxon>Magnoliopsida</taxon>
        <taxon>eudicotyledons</taxon>
        <taxon>Gunneridae</taxon>
        <taxon>Pentapetalae</taxon>
        <taxon>rosids</taxon>
        <taxon>fabids</taxon>
        <taxon>Malpighiales</taxon>
        <taxon>Salicaceae</taxon>
        <taxon>Saliceae</taxon>
        <taxon>Salix</taxon>
    </lineage>
</organism>
<evidence type="ECO:0000313" key="2">
    <source>
        <dbReference type="Proteomes" id="UP001151529"/>
    </source>
</evidence>
<evidence type="ECO:0000313" key="1">
    <source>
        <dbReference type="EMBL" id="KAJ6677756.1"/>
    </source>
</evidence>
<reference evidence="1" key="1">
    <citation type="submission" date="2022-11" db="EMBL/GenBank/DDBJ databases">
        <authorList>
            <person name="Hyden B.L."/>
            <person name="Feng K."/>
            <person name="Yates T."/>
            <person name="Jawdy S."/>
            <person name="Smart L.B."/>
            <person name="Muchero W."/>
        </authorList>
    </citation>
    <scope>NUCLEOTIDE SEQUENCE</scope>
    <source>
        <tissue evidence="1">Shoot tip</tissue>
    </source>
</reference>
<dbReference type="AlphaFoldDB" id="A0A9Q0NXJ4"/>
<comment type="caution">
    <text evidence="1">The sequence shown here is derived from an EMBL/GenBank/DDBJ whole genome shotgun (WGS) entry which is preliminary data.</text>
</comment>